<dbReference type="InterPro" id="IPR048536">
    <property type="entry name" value="Rrn6_K-rich"/>
</dbReference>
<dbReference type="Proteomes" id="UP000670092">
    <property type="component" value="Unassembled WGS sequence"/>
</dbReference>
<accession>A0A8H7YP40</accession>
<evidence type="ECO:0000259" key="3">
    <source>
        <dbReference type="Pfam" id="PF20639"/>
    </source>
</evidence>
<dbReference type="Pfam" id="PF10214">
    <property type="entry name" value="Rrn6_beta-prop"/>
    <property type="match status" value="1"/>
</dbReference>
<feature type="domain" description="RRN6 K-rich C-terminal" evidence="3">
    <location>
        <begin position="899"/>
        <end position="1061"/>
    </location>
</feature>
<name>A0A8H7YP40_AJECA</name>
<feature type="compositionally biased region" description="Polar residues" evidence="1">
    <location>
        <begin position="986"/>
        <end position="1001"/>
    </location>
</feature>
<evidence type="ECO:0000313" key="6">
    <source>
        <dbReference type="Proteomes" id="UP000670092"/>
    </source>
</evidence>
<dbReference type="GO" id="GO:0070860">
    <property type="term" value="C:RNA polymerase I core factor complex"/>
    <property type="evidence" value="ECO:0007669"/>
    <property type="project" value="TreeGrafter"/>
</dbReference>
<feature type="domain" description="RRN6 beta-propeller" evidence="2">
    <location>
        <begin position="107"/>
        <end position="481"/>
    </location>
</feature>
<feature type="compositionally biased region" description="Basic residues" evidence="1">
    <location>
        <begin position="1048"/>
        <end position="1061"/>
    </location>
</feature>
<protein>
    <submittedName>
        <fullName evidence="5">RNA polymerase I-specific transcription-initiation factor</fullName>
    </submittedName>
</protein>
<feature type="compositionally biased region" description="Polar residues" evidence="1">
    <location>
        <begin position="1009"/>
        <end position="1024"/>
    </location>
</feature>
<dbReference type="VEuPathDB" id="FungiDB:I7I52_04878"/>
<evidence type="ECO:0000259" key="4">
    <source>
        <dbReference type="Pfam" id="PF20640"/>
    </source>
</evidence>
<evidence type="ECO:0000259" key="2">
    <source>
        <dbReference type="Pfam" id="PF10214"/>
    </source>
</evidence>
<dbReference type="PANTHER" id="PTHR28221:SF2">
    <property type="entry name" value="RNA POLYMERASE I-SPECIFIC TRANSCRIPTION INITIATION FACTOR RRN6"/>
    <property type="match status" value="1"/>
</dbReference>
<organism evidence="5 6">
    <name type="scientific">Ajellomyces capsulatus</name>
    <name type="common">Darling's disease fungus</name>
    <name type="synonym">Histoplasma capsulatum</name>
    <dbReference type="NCBI Taxonomy" id="5037"/>
    <lineage>
        <taxon>Eukaryota</taxon>
        <taxon>Fungi</taxon>
        <taxon>Dikarya</taxon>
        <taxon>Ascomycota</taxon>
        <taxon>Pezizomycotina</taxon>
        <taxon>Eurotiomycetes</taxon>
        <taxon>Eurotiomycetidae</taxon>
        <taxon>Onygenales</taxon>
        <taxon>Ajellomycetaceae</taxon>
        <taxon>Histoplasma</taxon>
    </lineage>
</organism>
<keyword evidence="5" id="KW-0648">Protein biosynthesis</keyword>
<proteinExistence type="predicted"/>
<dbReference type="GO" id="GO:0042790">
    <property type="term" value="P:nucleolar large rRNA transcription by RNA polymerase I"/>
    <property type="evidence" value="ECO:0007669"/>
    <property type="project" value="TreeGrafter"/>
</dbReference>
<dbReference type="EMBL" id="JAEVHI010000004">
    <property type="protein sequence ID" value="KAG5293532.1"/>
    <property type="molecule type" value="Genomic_DNA"/>
</dbReference>
<evidence type="ECO:0000313" key="5">
    <source>
        <dbReference type="EMBL" id="KAG5293532.1"/>
    </source>
</evidence>
<sequence length="1061" mass="118937">MGDYRTNILQYGHLGTATYLPDLQVWEFSRKIDRVPSLVLYGHVNCAFAGTEPSGAWSLIHNSSGLLTNKDEDDLLKIRPELAPALDLFRRHEASSRAITAAVTKFDPQVSNLLAVGNAINFDRRGGYDSTVPIAALISSDSTVSIQLVELEDEEIAWPPDSDRLAKIPSFQTRGRGRWMGTAGPVQQICFAETVDEKSTWLAVRFIQSTIVFRPQRNKLSLSAHYDDMDFMRENLADTRLDANPILSISVSATGGVPHAGITFNPWYQQQIAIVDRLGNWAVWDIGKQRHSTYWCADRGQSGRLYPEETPHSDEFFQRDHYDGWAAILWVGNVHKLLVCDRRNIALYRIDTDPVQRHTIDVDIQRESEWILDIKRSQSNLSNIFVLTTTQVLWLHVNSDDSLSRNQGGDSREFTILLSWRHFRDPEDTSLQLAPMLVQKSFSLILFSRLNSLAQVFCFAFSPEDSSIPVSVADPFFLPLPTGSSDDGKFLESLPEDSYFSSLIFQPILDSSIADPTNDGKVLNLVKFIGQRSNLEVIEALYVARADGGDETYEPFSSTPPLLKTEKSAKRVVDDDDDDFIVDDMNEVVLPLSAGRRNWNANIENTWGQPIRAFPYVENWVDIYGLASAAVTEQIGSRGKSTISDRKTQTFYHWLDDLNSNFGELVLGDSPLSSNCRTMLDIVPAPPFLDDIDRNTSDFDQFLARLADPMQNMLPTGYEITHIPISYSPSSNVAIPDHVSSRTTPANITSLYDSLVRDWLFPLPGDFPNKIRMAKEKIIRNIVMQLVLSRMVLIRRLSSEIDDPKSGRNPETAEGDLSRFHLHSSILWSNQEPIIHSQNPTITITPSAGQTELDTASFFLPSSQPTATSTATTTTPYATLRLYTSLKQPNQPHIPRRIAEILSHWKPGTDPSAYNWQAAVRTLHDEKQLQTENQAASRRRRRHEARKLRRHQQQLSQQPYLQSLSVSTPSVPTPSASQVPVPRMGHSQQQQPQSSRVKGQGSFLGTGTGTSAVPQMMVQSSQVTEEGDVPMTQVERGLFGGRNAASKKAVKERKKKRAAGF</sequence>
<feature type="region of interest" description="Disordered" evidence="1">
    <location>
        <begin position="925"/>
        <end position="1061"/>
    </location>
</feature>
<feature type="compositionally biased region" description="Low complexity" evidence="1">
    <location>
        <begin position="953"/>
        <end position="982"/>
    </location>
</feature>
<dbReference type="InterPro" id="IPR048537">
    <property type="entry name" value="RRN6_HB"/>
</dbReference>
<dbReference type="Pfam" id="PF20639">
    <property type="entry name" value="Rrn6_K-rich"/>
    <property type="match status" value="1"/>
</dbReference>
<reference evidence="5 6" key="1">
    <citation type="submission" date="2021-01" db="EMBL/GenBank/DDBJ databases">
        <title>Chromosome-level genome assembly of a human fungal pathogen reveals clustering of transcriptionally co-regulated genes.</title>
        <authorList>
            <person name="Voorhies M."/>
            <person name="Cohen S."/>
            <person name="Shea T.P."/>
            <person name="Petrus S."/>
            <person name="Munoz J.F."/>
            <person name="Poplawski S."/>
            <person name="Goldman W.E."/>
            <person name="Michael T."/>
            <person name="Cuomo C.A."/>
            <person name="Sil A."/>
            <person name="Beyhan S."/>
        </authorList>
    </citation>
    <scope>NUCLEOTIDE SEQUENCE [LARGE SCALE GENOMIC DNA]</scope>
    <source>
        <strain evidence="5 6">G184AR</strain>
    </source>
</reference>
<dbReference type="InterPro" id="IPR048535">
    <property type="entry name" value="RRN6_beta-prop"/>
</dbReference>
<dbReference type="GO" id="GO:0003743">
    <property type="term" value="F:translation initiation factor activity"/>
    <property type="evidence" value="ECO:0007669"/>
    <property type="project" value="UniProtKB-KW"/>
</dbReference>
<dbReference type="Pfam" id="PF20640">
    <property type="entry name" value="Rrn6_HB"/>
    <property type="match status" value="1"/>
</dbReference>
<keyword evidence="5" id="KW-0396">Initiation factor</keyword>
<evidence type="ECO:0000256" key="1">
    <source>
        <dbReference type="SAM" id="MobiDB-lite"/>
    </source>
</evidence>
<feature type="domain" description="RRN6 helical bundle" evidence="4">
    <location>
        <begin position="575"/>
        <end position="791"/>
    </location>
</feature>
<gene>
    <name evidence="5" type="ORF">I7I52_04878</name>
</gene>
<dbReference type="PANTHER" id="PTHR28221">
    <property type="entry name" value="RNA POLYMERASE I-SPECIFIC TRANSCRIPTION INITIATION FACTOR RRN6"/>
    <property type="match status" value="1"/>
</dbReference>
<dbReference type="GO" id="GO:0001163">
    <property type="term" value="F:RNA polymerase I transcription regulatory region sequence-specific DNA binding"/>
    <property type="evidence" value="ECO:0007669"/>
    <property type="project" value="TreeGrafter"/>
</dbReference>
<dbReference type="AlphaFoldDB" id="A0A8H7YP40"/>
<dbReference type="OrthoDB" id="4090074at2759"/>
<comment type="caution">
    <text evidence="5">The sequence shown here is derived from an EMBL/GenBank/DDBJ whole genome shotgun (WGS) entry which is preliminary data.</text>
</comment>
<dbReference type="InterPro" id="IPR019350">
    <property type="entry name" value="RNA_pol_I-sp_TIF_RRN6-like"/>
</dbReference>
<dbReference type="GO" id="GO:0001179">
    <property type="term" value="F:RNA polymerase I general transcription initiation factor binding"/>
    <property type="evidence" value="ECO:0007669"/>
    <property type="project" value="TreeGrafter"/>
</dbReference>
<feature type="compositionally biased region" description="Basic residues" evidence="1">
    <location>
        <begin position="937"/>
        <end position="952"/>
    </location>
</feature>